<evidence type="ECO:0000256" key="10">
    <source>
        <dbReference type="ARBA" id="ARBA00033171"/>
    </source>
</evidence>
<organism evidence="13 14">
    <name type="scientific">Yoonia sediminilitoris</name>
    <dbReference type="NCBI Taxonomy" id="1286148"/>
    <lineage>
        <taxon>Bacteria</taxon>
        <taxon>Pseudomonadati</taxon>
        <taxon>Pseudomonadota</taxon>
        <taxon>Alphaproteobacteria</taxon>
        <taxon>Rhodobacterales</taxon>
        <taxon>Paracoccaceae</taxon>
        <taxon>Yoonia</taxon>
    </lineage>
</organism>
<dbReference type="PROSITE" id="PS51318">
    <property type="entry name" value="TAT"/>
    <property type="match status" value="1"/>
</dbReference>
<evidence type="ECO:0000256" key="4">
    <source>
        <dbReference type="ARBA" id="ARBA00011738"/>
    </source>
</evidence>
<dbReference type="GO" id="GO:0009228">
    <property type="term" value="P:thiamine biosynthetic process"/>
    <property type="evidence" value="ECO:0007669"/>
    <property type="project" value="UniProtKB-KW"/>
</dbReference>
<evidence type="ECO:0000256" key="5">
    <source>
        <dbReference type="ARBA" id="ARBA00022679"/>
    </source>
</evidence>
<dbReference type="Proteomes" id="UP000244523">
    <property type="component" value="Unassembled WGS sequence"/>
</dbReference>
<sequence length="231" mass="24341">MNASLFPNRRQFLATGAAAVGATPLLADAHSTVNSQLSWLNSVQFGGRYIAARKGYRDAEALDVSLIQDGPNAPVDPPVVSGTALMGISAADYIAAAVAQAAPFKIIAGAMQKNPFEIASLAANPVNTPADLIGKRIGMAVFKTPILRALCTLNHIDINQIEIVSTQDDPAPLVTGQVDCLLCWATDLPVAMTIKGIENITMLMADHGYAIHSLTYIATEDSIANRRAVTS</sequence>
<keyword evidence="8" id="KW-0784">Thiamine biosynthesis</keyword>
<dbReference type="OrthoDB" id="5372616at2"/>
<evidence type="ECO:0000256" key="6">
    <source>
        <dbReference type="ARBA" id="ARBA00022723"/>
    </source>
</evidence>
<dbReference type="PANTHER" id="PTHR31528">
    <property type="entry name" value="4-AMINO-5-HYDROXYMETHYL-2-METHYLPYRIMIDINE PHOSPHATE SYNTHASE THI11-RELATED"/>
    <property type="match status" value="1"/>
</dbReference>
<comment type="catalytic activity">
    <reaction evidence="11">
        <text>N(6)-(pyridoxal phosphate)-L-lysyl-[4-amino-5-hydroxymethyl-2-methylpyrimidine phosphate synthase] + L-histidyl-[4-amino-5-hydroxymethyl-2-methylpyrimidine phosphate synthase] + 2 Fe(3+) + 4 H2O = L-lysyl-[4-amino-5-hydroxymethyl-2-methylpyrimidine phosphate synthase] + (2S)-2-amino-5-hydroxy-4-oxopentanoyl-[4-amino-5-hydroxymethyl-2-methylpyrimidine phosphate synthase] + 4-amino-2-methyl-5-(phosphooxymethyl)pyrimidine + 3-oxopropanoate + 2 Fe(2+) + 2 H(+)</text>
        <dbReference type="Rhea" id="RHEA:65756"/>
        <dbReference type="Rhea" id="RHEA-COMP:16892"/>
        <dbReference type="Rhea" id="RHEA-COMP:16893"/>
        <dbReference type="Rhea" id="RHEA-COMP:16894"/>
        <dbReference type="Rhea" id="RHEA-COMP:16895"/>
        <dbReference type="ChEBI" id="CHEBI:15377"/>
        <dbReference type="ChEBI" id="CHEBI:15378"/>
        <dbReference type="ChEBI" id="CHEBI:29033"/>
        <dbReference type="ChEBI" id="CHEBI:29034"/>
        <dbReference type="ChEBI" id="CHEBI:29969"/>
        <dbReference type="ChEBI" id="CHEBI:29979"/>
        <dbReference type="ChEBI" id="CHEBI:33190"/>
        <dbReference type="ChEBI" id="CHEBI:58354"/>
        <dbReference type="ChEBI" id="CHEBI:143915"/>
        <dbReference type="ChEBI" id="CHEBI:157692"/>
    </reaction>
    <physiologicalReaction direction="left-to-right" evidence="11">
        <dbReference type="Rhea" id="RHEA:65757"/>
    </physiologicalReaction>
</comment>
<dbReference type="GO" id="GO:0016740">
    <property type="term" value="F:transferase activity"/>
    <property type="evidence" value="ECO:0007669"/>
    <property type="project" value="UniProtKB-KW"/>
</dbReference>
<keyword evidence="14" id="KW-1185">Reference proteome</keyword>
<accession>A0A2T6KRR7</accession>
<evidence type="ECO:0000256" key="1">
    <source>
        <dbReference type="ARBA" id="ARBA00003469"/>
    </source>
</evidence>
<name>A0A2T6KRR7_9RHOB</name>
<dbReference type="InterPro" id="IPR006311">
    <property type="entry name" value="TAT_signal"/>
</dbReference>
<gene>
    <name evidence="13" type="ORF">C8N45_101832</name>
</gene>
<keyword evidence="6" id="KW-0479">Metal-binding</keyword>
<evidence type="ECO:0000256" key="11">
    <source>
        <dbReference type="ARBA" id="ARBA00048179"/>
    </source>
</evidence>
<dbReference type="EMBL" id="QBUD01000001">
    <property type="protein sequence ID" value="PUB19237.1"/>
    <property type="molecule type" value="Genomic_DNA"/>
</dbReference>
<evidence type="ECO:0000259" key="12">
    <source>
        <dbReference type="Pfam" id="PF09084"/>
    </source>
</evidence>
<keyword evidence="7" id="KW-0663">Pyridoxal phosphate</keyword>
<dbReference type="InterPro" id="IPR027939">
    <property type="entry name" value="NMT1/THI5"/>
</dbReference>
<evidence type="ECO:0000256" key="3">
    <source>
        <dbReference type="ARBA" id="ARBA00009406"/>
    </source>
</evidence>
<feature type="domain" description="SsuA/THI5-like" evidence="12">
    <location>
        <begin position="44"/>
        <end position="227"/>
    </location>
</feature>
<evidence type="ECO:0000256" key="2">
    <source>
        <dbReference type="ARBA" id="ARBA00004948"/>
    </source>
</evidence>
<protein>
    <recommendedName>
        <fullName evidence="10">Thiamine pyrimidine synthase</fullName>
    </recommendedName>
</protein>
<evidence type="ECO:0000256" key="7">
    <source>
        <dbReference type="ARBA" id="ARBA00022898"/>
    </source>
</evidence>
<comment type="caution">
    <text evidence="13">The sequence shown here is derived from an EMBL/GenBank/DDBJ whole genome shotgun (WGS) entry which is preliminary data.</text>
</comment>
<evidence type="ECO:0000256" key="9">
    <source>
        <dbReference type="ARBA" id="ARBA00023004"/>
    </source>
</evidence>
<dbReference type="Gene3D" id="3.40.190.10">
    <property type="entry name" value="Periplasmic binding protein-like II"/>
    <property type="match status" value="2"/>
</dbReference>
<evidence type="ECO:0000313" key="14">
    <source>
        <dbReference type="Proteomes" id="UP000244523"/>
    </source>
</evidence>
<evidence type="ECO:0000313" key="13">
    <source>
        <dbReference type="EMBL" id="PUB19237.1"/>
    </source>
</evidence>
<dbReference type="AlphaFoldDB" id="A0A2T6KRR7"/>
<comment type="pathway">
    <text evidence="2">Cofactor biosynthesis; thiamine diphosphate biosynthesis.</text>
</comment>
<dbReference type="SUPFAM" id="SSF53850">
    <property type="entry name" value="Periplasmic binding protein-like II"/>
    <property type="match status" value="1"/>
</dbReference>
<keyword evidence="5" id="KW-0808">Transferase</keyword>
<dbReference type="GO" id="GO:0046872">
    <property type="term" value="F:metal ion binding"/>
    <property type="evidence" value="ECO:0007669"/>
    <property type="project" value="UniProtKB-KW"/>
</dbReference>
<comment type="function">
    <text evidence="1">Responsible for the formation of the pyrimidine heterocycle in the thiamine biosynthesis pathway. Catalyzes the formation of hydroxymethylpyrimidine phosphate (HMP-P) from histidine and pyridoxal phosphate (PLP). The protein uses PLP and the active site histidine to form HMP-P, generating an inactive enzyme. The enzyme can only undergo a single turnover, which suggests it is a suicide enzyme.</text>
</comment>
<dbReference type="Pfam" id="PF09084">
    <property type="entry name" value="NMT1"/>
    <property type="match status" value="1"/>
</dbReference>
<evidence type="ECO:0000256" key="8">
    <source>
        <dbReference type="ARBA" id="ARBA00022977"/>
    </source>
</evidence>
<comment type="subunit">
    <text evidence="4">Homodimer.</text>
</comment>
<keyword evidence="9" id="KW-0408">Iron</keyword>
<reference evidence="13 14" key="1">
    <citation type="submission" date="2018-04" db="EMBL/GenBank/DDBJ databases">
        <title>Genomic Encyclopedia of Archaeal and Bacterial Type Strains, Phase II (KMG-II): from individual species to whole genera.</title>
        <authorList>
            <person name="Goeker M."/>
        </authorList>
    </citation>
    <scope>NUCLEOTIDE SEQUENCE [LARGE SCALE GENOMIC DNA]</scope>
    <source>
        <strain evidence="13 14">DSM 29955</strain>
    </source>
</reference>
<comment type="similarity">
    <text evidence="3">Belongs to the NMT1/THI5 family.</text>
</comment>
<proteinExistence type="inferred from homology"/>
<dbReference type="PANTHER" id="PTHR31528:SF1">
    <property type="entry name" value="4-AMINO-5-HYDROXYMETHYL-2-METHYLPYRIMIDINE PHOSPHATE SYNTHASE THI11-RELATED"/>
    <property type="match status" value="1"/>
</dbReference>
<dbReference type="InterPro" id="IPR015168">
    <property type="entry name" value="SsuA/THI5"/>
</dbReference>